<name>A0A0V1HYH9_9BILA</name>
<comment type="caution">
    <text evidence="1">The sequence shown here is derived from an EMBL/GenBank/DDBJ whole genome shotgun (WGS) entry which is preliminary data.</text>
</comment>
<evidence type="ECO:0000313" key="1">
    <source>
        <dbReference type="EMBL" id="KRZ14693.1"/>
    </source>
</evidence>
<dbReference type="AlphaFoldDB" id="A0A0V1HYH9"/>
<keyword evidence="2" id="KW-1185">Reference proteome</keyword>
<organism evidence="1 2">
    <name type="scientific">Trichinella zimbabwensis</name>
    <dbReference type="NCBI Taxonomy" id="268475"/>
    <lineage>
        <taxon>Eukaryota</taxon>
        <taxon>Metazoa</taxon>
        <taxon>Ecdysozoa</taxon>
        <taxon>Nematoda</taxon>
        <taxon>Enoplea</taxon>
        <taxon>Dorylaimia</taxon>
        <taxon>Trichinellida</taxon>
        <taxon>Trichinellidae</taxon>
        <taxon>Trichinella</taxon>
    </lineage>
</organism>
<gene>
    <name evidence="1" type="ORF">T11_4326</name>
</gene>
<dbReference type="OrthoDB" id="10548281at2759"/>
<reference evidence="1 2" key="1">
    <citation type="submission" date="2015-01" db="EMBL/GenBank/DDBJ databases">
        <title>Evolution of Trichinella species and genotypes.</title>
        <authorList>
            <person name="Korhonen P.K."/>
            <person name="Edoardo P."/>
            <person name="Giuseppe L.R."/>
            <person name="Gasser R.B."/>
        </authorList>
    </citation>
    <scope>NUCLEOTIDE SEQUENCE [LARGE SCALE GENOMIC DNA]</scope>
    <source>
        <strain evidence="1">ISS1029</strain>
    </source>
</reference>
<proteinExistence type="predicted"/>
<sequence length="95" mass="10922">MDLITELKLNRIKFALLRNDKKNIALNVYALYTLFSRAIFCKESLKLRFKHGKTIVIGRCTGNDHAFVHWGQLFSRFTSFAFTPVISSGDEIPLN</sequence>
<dbReference type="Proteomes" id="UP000055024">
    <property type="component" value="Unassembled WGS sequence"/>
</dbReference>
<protein>
    <submittedName>
        <fullName evidence="1">Uncharacterized protein</fullName>
    </submittedName>
</protein>
<accession>A0A0V1HYH9</accession>
<evidence type="ECO:0000313" key="2">
    <source>
        <dbReference type="Proteomes" id="UP000055024"/>
    </source>
</evidence>
<dbReference type="EMBL" id="JYDP01000022">
    <property type="protein sequence ID" value="KRZ14693.1"/>
    <property type="molecule type" value="Genomic_DNA"/>
</dbReference>